<evidence type="ECO:0000256" key="19">
    <source>
        <dbReference type="ARBA" id="ARBA00024494"/>
    </source>
</evidence>
<dbReference type="Pfam" id="PF14318">
    <property type="entry name" value="Mononeg_mRNAcap"/>
    <property type="match status" value="1"/>
</dbReference>
<evidence type="ECO:0000256" key="21">
    <source>
        <dbReference type="ARBA" id="ARBA00026099"/>
    </source>
</evidence>
<evidence type="ECO:0000256" key="7">
    <source>
        <dbReference type="ARBA" id="ARBA00022664"/>
    </source>
</evidence>
<comment type="catalytic activity">
    <reaction evidence="19">
        <text>a 5'-end triphospho-adenylyl-adenylyl-cytidylyl-adenosine in mRNA + GDP + H(+) = a 5'-end (5'-triphosphoguanosine)-adenylyl-adenylyl-cytidylyl-adenosine in mRNA + diphosphate</text>
        <dbReference type="Rhea" id="RHEA:65436"/>
        <dbReference type="Rhea" id="RHEA-COMP:16797"/>
        <dbReference type="Rhea" id="RHEA-COMP:16799"/>
        <dbReference type="ChEBI" id="CHEBI:15378"/>
        <dbReference type="ChEBI" id="CHEBI:33019"/>
        <dbReference type="ChEBI" id="CHEBI:58189"/>
        <dbReference type="ChEBI" id="CHEBI:156484"/>
        <dbReference type="ChEBI" id="CHEBI:156503"/>
        <dbReference type="EC" id="2.7.7.88"/>
    </reaction>
</comment>
<comment type="catalytic activity">
    <reaction evidence="26">
        <text>GTP + H2O = GDP + phosphate + H(+)</text>
        <dbReference type="Rhea" id="RHEA:19669"/>
        <dbReference type="ChEBI" id="CHEBI:15377"/>
        <dbReference type="ChEBI" id="CHEBI:15378"/>
        <dbReference type="ChEBI" id="CHEBI:37565"/>
        <dbReference type="ChEBI" id="CHEBI:43474"/>
        <dbReference type="ChEBI" id="CHEBI:58189"/>
    </reaction>
</comment>
<reference evidence="29" key="1">
    <citation type="journal article" date="2018" name="Nature">
        <title>The evolutionary history of vertebrate RNA viruses.</title>
        <authorList>
            <person name="Shi M."/>
            <person name="Lin X.D."/>
            <person name="Chen X."/>
            <person name="Tian J.H."/>
            <person name="Chen L.J."/>
            <person name="Li K."/>
            <person name="Wang W."/>
            <person name="Eden J.S."/>
            <person name="Shen J.J."/>
            <person name="Liu L."/>
            <person name="Holmes E.C."/>
            <person name="Zhang Y.Z."/>
        </authorList>
    </citation>
    <scope>NUCLEOTIDE SEQUENCE</scope>
    <source>
        <strain evidence="29">DHBYCGS131</strain>
    </source>
</reference>
<evidence type="ECO:0000256" key="3">
    <source>
        <dbReference type="ARBA" id="ARBA00012494"/>
    </source>
</evidence>
<dbReference type="GO" id="GO:0030430">
    <property type="term" value="C:host cell cytoplasm"/>
    <property type="evidence" value="ECO:0007669"/>
    <property type="project" value="UniProtKB-SubCell"/>
</dbReference>
<dbReference type="PROSITE" id="PS51590">
    <property type="entry name" value="SAM_MT_MNV_L"/>
    <property type="match status" value="1"/>
</dbReference>
<evidence type="ECO:0000256" key="9">
    <source>
        <dbReference type="ARBA" id="ARBA00022691"/>
    </source>
</evidence>
<evidence type="ECO:0000256" key="20">
    <source>
        <dbReference type="ARBA" id="ARBA00024499"/>
    </source>
</evidence>
<dbReference type="GO" id="GO:0005524">
    <property type="term" value="F:ATP binding"/>
    <property type="evidence" value="ECO:0007669"/>
    <property type="project" value="UniProtKB-KW"/>
</dbReference>
<evidence type="ECO:0000256" key="17">
    <source>
        <dbReference type="ARBA" id="ARBA00023200"/>
    </source>
</evidence>
<evidence type="ECO:0000259" key="27">
    <source>
        <dbReference type="PROSITE" id="PS50526"/>
    </source>
</evidence>
<comment type="subcellular location">
    <subcellularLocation>
        <location evidence="1">Host cytoplasm</location>
    </subcellularLocation>
    <subcellularLocation>
        <location evidence="2">Virion</location>
    </subcellularLocation>
</comment>
<evidence type="ECO:0000256" key="25">
    <source>
        <dbReference type="ARBA" id="ARBA00047370"/>
    </source>
</evidence>
<sequence>MDFELYKDATYTYGDELEETGILLRHTEKGFQYPDYNLQQPLVTKNRNLAADRLIEYDKLPPESKQMRDLADAYGDDSTLISDPVKFMGLLLNHSDRGWISSSTSQDLGVESHSYSLDDQTANFIAEWYGGMTELENATTTHRSPGVIRSIFNQVKQATKQREITKIRLLSLLLSAHVSAGNHILSKDRLRAKVKDANGLNKFADGQFYQLPKRGKQQQWCYESHLTFEGGGGGWTLRTLGEASILILKSPGGDQCTAAFGNDFLRCWADTLESRWLTLVICSITIPDTPYNIPKFKTVRKMYQWGDMVLRELGNQGYPIIKSLEPVCASMCQLKLNQDDQLQILDKVPAAIISAYEESIQSLPTSYPSWTTTLRSLEPPIMIELMSLYRHFGHPFVDPSIGLVKLHNHATLAKEIDHPSIAARASDLAKIILRSYYYKHQLSWPECSEISSSISPLLASHIKHQTFPKESEMSRIGDNWHLIRHGRVFDHPSEVSLTEFLGDKSHSVDRNELINILRRTKNINMASSTRKLLITALETDYVDIDAFLNLIDSAGLCEEDLIIGLKPKEREVKVDGRFFSLMSFPLRMYFVATEYLIARDILPLFPEITMKSTYTDLMKDLCESTSSRSQASGKLSFMIHLDFEKWNNHQRHDATAPIFRVIDKCYTWTNVIARTHEFFEASFIYYAGDLSHLSNTLEPQLPWSWEGHLGGLEGLRQKGWTVCGALMLREVAKLHAQRFKILMQGDNQVVVVTFQTNYLAHDQGYREERLILAMKALKILDSIVIESGKSGLITKREETWVSSNLLLYGKYPIIGGTCYGMLLKRLSRLYSTSNDTTPSLCNILSSITTTGLTATQLCNSAVLPLCCAYWYMTVAISKAMEYSPILGKPLLPLLYSVTTGRRRRGAISNPRVWNPRSSANLYQRMVLRDLMFRESIVGGTGGTTPARYLIRQFPDPLTEALTAYSIGLKRATSVEIKELMIKLKTPELSPRVSSYKRLLEDPKSLNLISAPNTKDVAKRKVAEYLRSGDASWITNVEFRAALGAGDTERDKFVGELFQISPMFPSLLSNLYAATPYGIRESFINRISGPRTILTIATKTIGSGLTSALQGAETRVIELLQQRVMIKPTDWQLSCSTHCSTRHAQNLREKGWKKKMIGATIPHPLEQWKVMEYTHKEQCCGTIPIVKGWEKEFILTLVNPELGNSPWKIRDRGPGTAYFGSATDERRTVLSACEVRSSEPLLQRCLDLYRVINWFVRPDEPIADLIRLITFSLTDYDLTGLEDLRVTTSGDALHRYFSQHDSRGGFNATSPNGPSHFSITGDYLTMLGRGEDNKIILFQGVFLMTQTVAAEGLMWDCNTTPTYHTHPNCQECMIEAEQFTLSVPAEFKKWSLPHRGIPMFPNPRNCLPPFISRPDDQPHQRKMVIPFFTEKERVSVSVTWMQTTGSQDWERFSQIDIGNCMALWAGLDLVSRTTHNACLAISDKGILSTTFFNWAGYDPFMRATIVGCYIEEIISVSSSFIARGLEEVEFDEIKHMAITRWARGNVPGPIVCNIGHSKFLDALVHNDTSSSFSFPVKHKEIGNSVITAVGNGIEEMTLHSLREYAELFQTLFVPSDMRAQRICVLVMAVIQALKGANVQGGLINVQMIKLTWTEATPKKLEFSRIFAPQKVDEEETEPETRSAAAIIASLLALHQGLSLDWKSLISALDPWSEPEAKLLPRATRFAKLARVICSTECDPTAFDHLERFDPEKMDRSPMNHFVRCESELTTAWYKIHSILSINDEFIKNVVCIGDGNGGFSSYIVTHYPYSQVWFNSLVSVATNGRDTLSPKPPASLIKLDKGSQGRIVNLKDSIMGVTDITNPRWPEFLAASTRNFQPSCLISDAEFPTNLLYQRGLQNIYLALSRIPTIQRAIIKIHLSRVKSEQPAGLVMHTLSKYGVVRLWRSQLSNFGAGELYLEWVRGKPVHIYSLEDCLSTLTAGYGELLQTITVQWNFLDRMSKSYVFKTGQPSARSNGLQQRVFSFLGLASSDLPRFLGGSRGEMPMRLVHYLLDGYLNDMIYKLDWRVQDQHTLVSFQRMRKLVAVWLGLEIALSYVFSDKPKHRKLLDLYSKDKIYLVIHVFPTDQRRHFTWTCHPERPYHVDQYRKRHYYGTTLVHLHEVRHLAHDAIRWVGSIFWSQKGRAASDIKENCKALWGLGRFLISSSDVVVPILEVPSQFVPAAKLCRTFKDFTLRFMDPSGNGPFP</sequence>
<dbReference type="PROSITE" id="PS50526">
    <property type="entry name" value="RDRP_SSRNA_NEG_NONSEG"/>
    <property type="match status" value="1"/>
</dbReference>
<keyword evidence="16" id="KW-0506">mRNA capping</keyword>
<comment type="catalytic activity">
    <reaction evidence="24">
        <text>a 5'-end (5'-triphosphoguanosine)-adenylyl-adenylyl-cytidylyl-adenosine in mRNA + S-adenosyl-L-methionine = a 5'-end (5'-triphosphoguanosine)-(2'-O-methyladenylyl)-adenylyl-cytidylyl-adenosine in mRNA + S-adenosyl-L-homocysteine + H(+)</text>
        <dbReference type="Rhea" id="RHEA:65380"/>
        <dbReference type="Rhea" id="RHEA-COMP:16797"/>
        <dbReference type="Rhea" id="RHEA-COMP:16801"/>
        <dbReference type="ChEBI" id="CHEBI:15378"/>
        <dbReference type="ChEBI" id="CHEBI:57856"/>
        <dbReference type="ChEBI" id="CHEBI:59789"/>
        <dbReference type="ChEBI" id="CHEBI:156482"/>
        <dbReference type="ChEBI" id="CHEBI:156484"/>
    </reaction>
</comment>
<keyword evidence="7" id="KW-0507">mRNA processing</keyword>
<keyword evidence="10" id="KW-0548">Nucleotidyltransferase</keyword>
<keyword evidence="8" id="KW-0808">Transferase</keyword>
<evidence type="ECO:0000256" key="16">
    <source>
        <dbReference type="ARBA" id="ARBA00023042"/>
    </source>
</evidence>
<keyword evidence="9" id="KW-0949">S-adenosyl-L-methionine</keyword>
<name>A0A2P1GNB0_9RHAB</name>
<proteinExistence type="predicted"/>
<evidence type="ECO:0000256" key="11">
    <source>
        <dbReference type="ARBA" id="ARBA00022741"/>
    </source>
</evidence>
<dbReference type="GO" id="GO:0003968">
    <property type="term" value="F:RNA-directed RNA polymerase activity"/>
    <property type="evidence" value="ECO:0007669"/>
    <property type="project" value="UniProtKB-KW"/>
</dbReference>
<dbReference type="EC" id="2.7.7.88" evidence="4"/>
<evidence type="ECO:0000256" key="13">
    <source>
        <dbReference type="ARBA" id="ARBA00022840"/>
    </source>
</evidence>
<keyword evidence="14" id="KW-0946">Virion</keyword>
<evidence type="ECO:0000256" key="12">
    <source>
        <dbReference type="ARBA" id="ARBA00022801"/>
    </source>
</evidence>
<comment type="catalytic activity">
    <reaction evidence="20">
        <text>a 5'-end (5'-triphosphoguanosine)-(2'-O-methyladenylyl)-adenylyl-cytidylyl-adenosine in mRNA + S-adenosyl-L-methionine = a 5'-end (N(7)-methyl 5'-triphosphoguanosine)-(2'-O-methyladenylyl)-adenylyl-cytidylyl-adenosine in mRNA + S-adenosyl-L-homocysteine</text>
        <dbReference type="Rhea" id="RHEA:65440"/>
        <dbReference type="Rhea" id="RHEA-COMP:16798"/>
        <dbReference type="Rhea" id="RHEA-COMP:16801"/>
        <dbReference type="ChEBI" id="CHEBI:57856"/>
        <dbReference type="ChEBI" id="CHEBI:59789"/>
        <dbReference type="ChEBI" id="CHEBI:156482"/>
        <dbReference type="ChEBI" id="CHEBI:156483"/>
    </reaction>
</comment>
<keyword evidence="6" id="KW-0489">Methyltransferase</keyword>
<dbReference type="EMBL" id="MG600017">
    <property type="protein sequence ID" value="AVM87309.1"/>
    <property type="molecule type" value="Viral_cRNA"/>
</dbReference>
<evidence type="ECO:0000256" key="6">
    <source>
        <dbReference type="ARBA" id="ARBA00022603"/>
    </source>
</evidence>
<evidence type="ECO:0000256" key="24">
    <source>
        <dbReference type="ARBA" id="ARBA00047332"/>
    </source>
</evidence>
<organism evidence="29">
    <name type="scientific">Wenling dimarhabdovirus 8</name>
    <dbReference type="NCBI Taxonomy" id="2116361"/>
    <lineage>
        <taxon>Viruses</taxon>
        <taxon>Riboviria</taxon>
        <taxon>Orthornavirae</taxon>
        <taxon>Negarnaviricota</taxon>
        <taxon>Haploviricotina</taxon>
        <taxon>Monjiviricetes</taxon>
        <taxon>Mononegavirales</taxon>
        <taxon>Rhabdoviridae</taxon>
        <taxon>Rhabdoviridae incertae sedis</taxon>
        <taxon>Alphaplatrhavirus</taxon>
        <taxon>Alphaplatrhavirus acutispina</taxon>
    </lineage>
</organism>
<dbReference type="InterPro" id="IPR039530">
    <property type="entry name" value="L_methyltransferase_rhabdo"/>
</dbReference>
<evidence type="ECO:0000259" key="28">
    <source>
        <dbReference type="PROSITE" id="PS51590"/>
    </source>
</evidence>
<evidence type="ECO:0000256" key="14">
    <source>
        <dbReference type="ARBA" id="ARBA00022844"/>
    </source>
</evidence>
<protein>
    <recommendedName>
        <fullName evidence="23">Replicase</fullName>
        <ecNumber evidence="21">2.1.1.375</ecNumber>
        <ecNumber evidence="3">2.7.7.48</ecNumber>
        <ecNumber evidence="4">2.7.7.88</ecNumber>
    </recommendedName>
    <alternativeName>
        <fullName evidence="22">Transcriptase</fullName>
    </alternativeName>
</protein>
<evidence type="ECO:0000256" key="15">
    <source>
        <dbReference type="ARBA" id="ARBA00022953"/>
    </source>
</evidence>
<evidence type="ECO:0000256" key="5">
    <source>
        <dbReference type="ARBA" id="ARBA00022484"/>
    </source>
</evidence>
<keyword evidence="17" id="KW-1035">Host cytoplasm</keyword>
<evidence type="ECO:0000256" key="18">
    <source>
        <dbReference type="ARBA" id="ARBA00023268"/>
    </source>
</evidence>
<evidence type="ECO:0000256" key="22">
    <source>
        <dbReference type="ARBA" id="ARBA00030436"/>
    </source>
</evidence>
<keyword evidence="12" id="KW-0378">Hydrolase</keyword>
<evidence type="ECO:0000256" key="23">
    <source>
        <dbReference type="ARBA" id="ARBA00031012"/>
    </source>
</evidence>
<evidence type="ECO:0000313" key="29">
    <source>
        <dbReference type="EMBL" id="AVM87309.1"/>
    </source>
</evidence>
<dbReference type="GO" id="GO:0016787">
    <property type="term" value="F:hydrolase activity"/>
    <property type="evidence" value="ECO:0007669"/>
    <property type="project" value="UniProtKB-KW"/>
</dbReference>
<dbReference type="InterPro" id="IPR025786">
    <property type="entry name" value="Mononega_L_MeTrfase"/>
</dbReference>
<keyword evidence="13" id="KW-0067">ATP-binding</keyword>
<feature type="domain" description="Mononegavirus-type SAM-dependent 2'-O-MTase" evidence="28">
    <location>
        <begin position="1762"/>
        <end position="1958"/>
    </location>
</feature>
<evidence type="ECO:0000256" key="8">
    <source>
        <dbReference type="ARBA" id="ARBA00022679"/>
    </source>
</evidence>
<dbReference type="Pfam" id="PF00946">
    <property type="entry name" value="Mononeg_RNA_pol"/>
    <property type="match status" value="1"/>
</dbReference>
<dbReference type="GO" id="GO:0044423">
    <property type="term" value="C:virion component"/>
    <property type="evidence" value="ECO:0007669"/>
    <property type="project" value="UniProtKB-KW"/>
</dbReference>
<evidence type="ECO:0000256" key="2">
    <source>
        <dbReference type="ARBA" id="ARBA00004328"/>
    </source>
</evidence>
<dbReference type="InterPro" id="IPR014023">
    <property type="entry name" value="Mononeg_RNA_pol_cat"/>
</dbReference>
<dbReference type="EC" id="2.1.1.375" evidence="21"/>
<evidence type="ECO:0000256" key="1">
    <source>
        <dbReference type="ARBA" id="ARBA00004192"/>
    </source>
</evidence>
<dbReference type="InterPro" id="IPR026890">
    <property type="entry name" value="Mononeg_mRNAcap"/>
</dbReference>
<dbReference type="EC" id="2.7.7.48" evidence="3"/>
<evidence type="ECO:0000256" key="10">
    <source>
        <dbReference type="ARBA" id="ARBA00022695"/>
    </source>
</evidence>
<keyword evidence="5" id="KW-0696">RNA-directed RNA polymerase</keyword>
<evidence type="ECO:0000256" key="26">
    <source>
        <dbReference type="ARBA" id="ARBA00048548"/>
    </source>
</evidence>
<comment type="catalytic activity">
    <reaction evidence="25">
        <text>a 5'-end (5'-triphosphoguanosine)-adenylyl-adenylyl-cytidylyl-adenosine in mRNA + 2 S-adenosyl-L-methionine = a 5'-end (N(7)-methyl 5'-triphosphoguanosine)-(2'-O-methyladenylyl)-adenylyl-cytidylyl-adenosine in mRNA + 2 S-adenosyl-L-homocysteine + H(+)</text>
        <dbReference type="Rhea" id="RHEA:65376"/>
        <dbReference type="Rhea" id="RHEA-COMP:16797"/>
        <dbReference type="Rhea" id="RHEA-COMP:16798"/>
        <dbReference type="ChEBI" id="CHEBI:15378"/>
        <dbReference type="ChEBI" id="CHEBI:57856"/>
        <dbReference type="ChEBI" id="CHEBI:59789"/>
        <dbReference type="ChEBI" id="CHEBI:156483"/>
        <dbReference type="ChEBI" id="CHEBI:156484"/>
        <dbReference type="EC" id="2.1.1.375"/>
    </reaction>
</comment>
<dbReference type="GO" id="GO:0004482">
    <property type="term" value="F:mRNA 5'-cap (guanine-N7-)-methyltransferase activity"/>
    <property type="evidence" value="ECO:0007669"/>
    <property type="project" value="InterPro"/>
</dbReference>
<feature type="domain" description="RdRp catalytic" evidence="27">
    <location>
        <begin position="635"/>
        <end position="816"/>
    </location>
</feature>
<dbReference type="Pfam" id="PF14314">
    <property type="entry name" value="Methyltrans_Mon_2nd"/>
    <property type="match status" value="1"/>
</dbReference>
<keyword evidence="15" id="KW-0693">Viral RNA replication</keyword>
<evidence type="ECO:0000256" key="4">
    <source>
        <dbReference type="ARBA" id="ARBA00012582"/>
    </source>
</evidence>
<keyword evidence="11" id="KW-0547">Nucleotide-binding</keyword>
<accession>A0A2P1GNB0</accession>
<keyword evidence="18" id="KW-0511">Multifunctional enzyme</keyword>